<dbReference type="Pfam" id="PF20684">
    <property type="entry name" value="Fung_rhodopsin"/>
    <property type="match status" value="1"/>
</dbReference>
<keyword evidence="2 6" id="KW-0812">Transmembrane</keyword>
<dbReference type="STRING" id="1448318.A0A319F7C1"/>
<evidence type="ECO:0000256" key="3">
    <source>
        <dbReference type="ARBA" id="ARBA00022989"/>
    </source>
</evidence>
<dbReference type="OrthoDB" id="5342292at2759"/>
<evidence type="ECO:0000259" key="7">
    <source>
        <dbReference type="Pfam" id="PF20684"/>
    </source>
</evidence>
<dbReference type="PANTHER" id="PTHR33048:SF124">
    <property type="entry name" value="INTEGRAL MEMBRANE PROTEIN"/>
    <property type="match status" value="1"/>
</dbReference>
<comment type="subcellular location">
    <subcellularLocation>
        <location evidence="1">Membrane</location>
        <topology evidence="1">Multi-pass membrane protein</topology>
    </subcellularLocation>
</comment>
<feature type="transmembrane region" description="Helical" evidence="6">
    <location>
        <begin position="135"/>
        <end position="158"/>
    </location>
</feature>
<accession>A0A319F7C1</accession>
<keyword evidence="4 6" id="KW-0472">Membrane</keyword>
<reference evidence="8 9" key="1">
    <citation type="submission" date="2018-02" db="EMBL/GenBank/DDBJ databases">
        <title>The genomes of Aspergillus section Nigri reveals drivers in fungal speciation.</title>
        <authorList>
            <consortium name="DOE Joint Genome Institute"/>
            <person name="Vesth T.C."/>
            <person name="Nybo J."/>
            <person name="Theobald S."/>
            <person name="Brandl J."/>
            <person name="Frisvad J.C."/>
            <person name="Nielsen K.F."/>
            <person name="Lyhne E.K."/>
            <person name="Kogle M.E."/>
            <person name="Kuo A."/>
            <person name="Riley R."/>
            <person name="Clum A."/>
            <person name="Nolan M."/>
            <person name="Lipzen A."/>
            <person name="Salamov A."/>
            <person name="Henrissat B."/>
            <person name="Wiebenga A."/>
            <person name="De vries R.P."/>
            <person name="Grigoriev I.V."/>
            <person name="Mortensen U.H."/>
            <person name="Andersen M.R."/>
            <person name="Baker S.E."/>
        </authorList>
    </citation>
    <scope>NUCLEOTIDE SEQUENCE [LARGE SCALE GENOMIC DNA]</scope>
    <source>
        <strain evidence="8 9">CBS 121057</strain>
    </source>
</reference>
<dbReference type="InterPro" id="IPR049326">
    <property type="entry name" value="Rhodopsin_dom_fungi"/>
</dbReference>
<protein>
    <recommendedName>
        <fullName evidence="7">Rhodopsin domain-containing protein</fullName>
    </recommendedName>
</protein>
<evidence type="ECO:0000256" key="2">
    <source>
        <dbReference type="ARBA" id="ARBA00022692"/>
    </source>
</evidence>
<evidence type="ECO:0000256" key="6">
    <source>
        <dbReference type="SAM" id="Phobius"/>
    </source>
</evidence>
<dbReference type="PANTHER" id="PTHR33048">
    <property type="entry name" value="PTH11-LIKE INTEGRAL MEMBRANE PROTEIN (AFU_ORTHOLOGUE AFUA_5G11245)"/>
    <property type="match status" value="1"/>
</dbReference>
<organism evidence="8 9">
    <name type="scientific">Aspergillus sclerotiicarbonarius (strain CBS 121057 / IBT 28362)</name>
    <dbReference type="NCBI Taxonomy" id="1448318"/>
    <lineage>
        <taxon>Eukaryota</taxon>
        <taxon>Fungi</taxon>
        <taxon>Dikarya</taxon>
        <taxon>Ascomycota</taxon>
        <taxon>Pezizomycotina</taxon>
        <taxon>Eurotiomycetes</taxon>
        <taxon>Eurotiomycetidae</taxon>
        <taxon>Eurotiales</taxon>
        <taxon>Aspergillaceae</taxon>
        <taxon>Aspergillus</taxon>
        <taxon>Aspergillus subgen. Circumdati</taxon>
    </lineage>
</organism>
<feature type="transmembrane region" description="Helical" evidence="6">
    <location>
        <begin position="20"/>
        <end position="44"/>
    </location>
</feature>
<name>A0A319F7C1_ASPSB</name>
<sequence length="368" mass="41472">MAAPPPGETYEFDHAHPHMFRANMGVIVAGLITSTGCLALRVYTKAYLLHKFGWDDVSIILAWVFSVGTQTCSIYGYEHGDMGIHIWNVTPATYVTYTKIILSAVVIYIPTLALAKISLIILYHRTLRQKRYQRWILYTLAFMISGYSFALIFAVLFGCQPVQRAWDPFVGGTCIDQYTLYIVLAVLNIISDVALILVPIPTVVGLHMPSIQKVGLLLMFMIGCATLVTSILRLLSLIPFLNSNDPTYDVGLPNLLINIEANFAIICTCLPFLRHFLRRHAPRLIGENSSLARRYINYTFTRGSTIQGRRKENLSQLQDEIEQAENGGNMHSAVRIVKKVQVEITTEDMPLEQEKEDMNQQKVVITTE</sequence>
<proteinExistence type="inferred from homology"/>
<dbReference type="InterPro" id="IPR052337">
    <property type="entry name" value="SAT4-like"/>
</dbReference>
<feature type="transmembrane region" description="Helical" evidence="6">
    <location>
        <begin position="178"/>
        <end position="204"/>
    </location>
</feature>
<evidence type="ECO:0000313" key="9">
    <source>
        <dbReference type="Proteomes" id="UP000248423"/>
    </source>
</evidence>
<dbReference type="AlphaFoldDB" id="A0A319F7C1"/>
<dbReference type="VEuPathDB" id="FungiDB:BO78DRAFT_436227"/>
<feature type="domain" description="Rhodopsin" evidence="7">
    <location>
        <begin position="40"/>
        <end position="279"/>
    </location>
</feature>
<evidence type="ECO:0000313" key="8">
    <source>
        <dbReference type="EMBL" id="PYI01313.1"/>
    </source>
</evidence>
<keyword evidence="3 6" id="KW-1133">Transmembrane helix</keyword>
<dbReference type="Proteomes" id="UP000248423">
    <property type="component" value="Unassembled WGS sequence"/>
</dbReference>
<gene>
    <name evidence="8" type="ORF">BO78DRAFT_436227</name>
</gene>
<feature type="transmembrane region" description="Helical" evidence="6">
    <location>
        <begin position="97"/>
        <end position="123"/>
    </location>
</feature>
<evidence type="ECO:0000256" key="4">
    <source>
        <dbReference type="ARBA" id="ARBA00023136"/>
    </source>
</evidence>
<dbReference type="EMBL" id="KZ826419">
    <property type="protein sequence ID" value="PYI01313.1"/>
    <property type="molecule type" value="Genomic_DNA"/>
</dbReference>
<dbReference type="GO" id="GO:0016020">
    <property type="term" value="C:membrane"/>
    <property type="evidence" value="ECO:0007669"/>
    <property type="project" value="UniProtKB-SubCell"/>
</dbReference>
<evidence type="ECO:0000256" key="1">
    <source>
        <dbReference type="ARBA" id="ARBA00004141"/>
    </source>
</evidence>
<keyword evidence="9" id="KW-1185">Reference proteome</keyword>
<evidence type="ECO:0000256" key="5">
    <source>
        <dbReference type="ARBA" id="ARBA00038359"/>
    </source>
</evidence>
<comment type="similarity">
    <text evidence="5">Belongs to the SAT4 family.</text>
</comment>
<feature type="transmembrane region" description="Helical" evidence="6">
    <location>
        <begin position="216"/>
        <end position="235"/>
    </location>
</feature>
<feature type="transmembrane region" description="Helical" evidence="6">
    <location>
        <begin position="56"/>
        <end position="77"/>
    </location>
</feature>
<feature type="transmembrane region" description="Helical" evidence="6">
    <location>
        <begin position="255"/>
        <end position="273"/>
    </location>
</feature>